<sequence>MKTITAAEANRRFSHLLREVRDGTSYLVTSHGAPVATLAPADGELRTRMRARDALLARPRGQPATDIGRWNRDELYDDDDEGAAPPGGTEA</sequence>
<gene>
    <name evidence="4" type="ORF">IGS68_01055</name>
</gene>
<dbReference type="Pfam" id="PF02604">
    <property type="entry name" value="PhdYeFM_antitox"/>
    <property type="match status" value="1"/>
</dbReference>
<dbReference type="InterPro" id="IPR036165">
    <property type="entry name" value="YefM-like_sf"/>
</dbReference>
<protein>
    <recommendedName>
        <fullName evidence="2">Antitoxin</fullName>
    </recommendedName>
</protein>
<organism evidence="4 5">
    <name type="scientific">Skermanella cutis</name>
    <dbReference type="NCBI Taxonomy" id="2775420"/>
    <lineage>
        <taxon>Bacteria</taxon>
        <taxon>Pseudomonadati</taxon>
        <taxon>Pseudomonadota</taxon>
        <taxon>Alphaproteobacteria</taxon>
        <taxon>Rhodospirillales</taxon>
        <taxon>Azospirillaceae</taxon>
        <taxon>Skermanella</taxon>
    </lineage>
</organism>
<comment type="function">
    <text evidence="2">Antitoxin component of a type II toxin-antitoxin (TA) system.</text>
</comment>
<dbReference type="InterPro" id="IPR006442">
    <property type="entry name" value="Antitoxin_Phd/YefM"/>
</dbReference>
<dbReference type="NCBIfam" id="TIGR01552">
    <property type="entry name" value="phd_fam"/>
    <property type="match status" value="1"/>
</dbReference>
<evidence type="ECO:0000256" key="1">
    <source>
        <dbReference type="ARBA" id="ARBA00009981"/>
    </source>
</evidence>
<comment type="similarity">
    <text evidence="1 2">Belongs to the phD/YefM antitoxin family.</text>
</comment>
<keyword evidence="5" id="KW-1185">Reference proteome</keyword>
<dbReference type="EMBL" id="CP067420">
    <property type="protein sequence ID" value="QQP89898.1"/>
    <property type="molecule type" value="Genomic_DNA"/>
</dbReference>
<dbReference type="Gene3D" id="3.40.1620.10">
    <property type="entry name" value="YefM-like domain"/>
    <property type="match status" value="1"/>
</dbReference>
<feature type="region of interest" description="Disordered" evidence="3">
    <location>
        <begin position="57"/>
        <end position="91"/>
    </location>
</feature>
<reference evidence="4" key="1">
    <citation type="submission" date="2021-02" db="EMBL/GenBank/DDBJ databases">
        <title>Skermanella TT6 skin isolate.</title>
        <authorList>
            <person name="Lee K."/>
            <person name="Ganzorig M."/>
        </authorList>
    </citation>
    <scope>NUCLEOTIDE SEQUENCE</scope>
    <source>
        <strain evidence="4">TT6</strain>
    </source>
</reference>
<evidence type="ECO:0000313" key="5">
    <source>
        <dbReference type="Proteomes" id="UP000595197"/>
    </source>
</evidence>
<evidence type="ECO:0000256" key="3">
    <source>
        <dbReference type="SAM" id="MobiDB-lite"/>
    </source>
</evidence>
<evidence type="ECO:0000256" key="2">
    <source>
        <dbReference type="RuleBase" id="RU362080"/>
    </source>
</evidence>
<dbReference type="RefSeq" id="WP_201076681.1">
    <property type="nucleotide sequence ID" value="NZ_CP067420.1"/>
</dbReference>
<accession>A0ABX7B9B7</accession>
<dbReference type="Proteomes" id="UP000595197">
    <property type="component" value="Chromosome"/>
</dbReference>
<name>A0ABX7B9B7_9PROT</name>
<proteinExistence type="inferred from homology"/>
<evidence type="ECO:0000313" key="4">
    <source>
        <dbReference type="EMBL" id="QQP89898.1"/>
    </source>
</evidence>
<dbReference type="SUPFAM" id="SSF143120">
    <property type="entry name" value="YefM-like"/>
    <property type="match status" value="1"/>
</dbReference>